<dbReference type="EMBL" id="SWJQ01000007">
    <property type="protein sequence ID" value="TRZ26688.1"/>
    <property type="molecule type" value="Genomic_DNA"/>
</dbReference>
<keyword evidence="3" id="KW-1185">Reference proteome</keyword>
<feature type="region of interest" description="Disordered" evidence="1">
    <location>
        <begin position="37"/>
        <end position="60"/>
    </location>
</feature>
<dbReference type="Proteomes" id="UP000796761">
    <property type="component" value="Unassembled WGS sequence"/>
</dbReference>
<sequence>MRKMKGGIRFDIRLGEVKGTVSHIQLQKCGNCGDSGLPGTISEKRKEGQTVHEPGPKTQKSIVPVAPSAVCCSALMADGVLLQDQYPLRSKQLKEKETEQSSQISVTFCSRSIMPQSYYRQCKETALKL</sequence>
<reference evidence="2" key="1">
    <citation type="submission" date="2019-04" db="EMBL/GenBank/DDBJ databases">
        <title>Genome assembly of Zosterops borbonicus 15179.</title>
        <authorList>
            <person name="Leroy T."/>
            <person name="Anselmetti Y."/>
            <person name="Tilak M.-K."/>
            <person name="Nabholz B."/>
        </authorList>
    </citation>
    <scope>NUCLEOTIDE SEQUENCE</scope>
    <source>
        <strain evidence="2">HGM_15179</strain>
        <tissue evidence="2">Muscle</tissue>
    </source>
</reference>
<proteinExistence type="predicted"/>
<organism evidence="2 3">
    <name type="scientific">Zosterops borbonicus</name>
    <dbReference type="NCBI Taxonomy" id="364589"/>
    <lineage>
        <taxon>Eukaryota</taxon>
        <taxon>Metazoa</taxon>
        <taxon>Chordata</taxon>
        <taxon>Craniata</taxon>
        <taxon>Vertebrata</taxon>
        <taxon>Euteleostomi</taxon>
        <taxon>Archelosauria</taxon>
        <taxon>Archosauria</taxon>
        <taxon>Dinosauria</taxon>
        <taxon>Saurischia</taxon>
        <taxon>Theropoda</taxon>
        <taxon>Coelurosauria</taxon>
        <taxon>Aves</taxon>
        <taxon>Neognathae</taxon>
        <taxon>Neoaves</taxon>
        <taxon>Telluraves</taxon>
        <taxon>Australaves</taxon>
        <taxon>Passeriformes</taxon>
        <taxon>Sylvioidea</taxon>
        <taxon>Zosteropidae</taxon>
        <taxon>Zosterops</taxon>
    </lineage>
</organism>
<evidence type="ECO:0000313" key="2">
    <source>
        <dbReference type="EMBL" id="TRZ26688.1"/>
    </source>
</evidence>
<comment type="caution">
    <text evidence="2">The sequence shown here is derived from an EMBL/GenBank/DDBJ whole genome shotgun (WGS) entry which is preliminary data.</text>
</comment>
<dbReference type="AlphaFoldDB" id="A0A8K1LV36"/>
<accession>A0A8K1LV36</accession>
<name>A0A8K1LV36_9PASS</name>
<evidence type="ECO:0000256" key="1">
    <source>
        <dbReference type="SAM" id="MobiDB-lite"/>
    </source>
</evidence>
<gene>
    <name evidence="2" type="ORF">HGM15179_000459</name>
</gene>
<protein>
    <submittedName>
        <fullName evidence="2">Uncharacterized protein</fullName>
    </submittedName>
</protein>
<evidence type="ECO:0000313" key="3">
    <source>
        <dbReference type="Proteomes" id="UP000796761"/>
    </source>
</evidence>